<accession>A0A238HHA6</accession>
<evidence type="ECO:0000256" key="2">
    <source>
        <dbReference type="ARBA" id="ARBA00022729"/>
    </source>
</evidence>
<comment type="subcellular location">
    <subcellularLocation>
        <location evidence="1">Cell outer membrane</location>
        <topology evidence="1">Lipid-anchor</topology>
    </subcellularLocation>
</comment>
<organism evidence="8">
    <name type="scientific">Kingella negevensis</name>
    <dbReference type="NCBI Taxonomy" id="1522312"/>
    <lineage>
        <taxon>Bacteria</taxon>
        <taxon>Pseudomonadati</taxon>
        <taxon>Pseudomonadota</taxon>
        <taxon>Betaproteobacteria</taxon>
        <taxon>Neisseriales</taxon>
        <taxon>Neisseriaceae</taxon>
        <taxon>Kingella</taxon>
    </lineage>
</organism>
<reference evidence="9" key="3">
    <citation type="submission" date="2017-06" db="EMBL/GenBank/DDBJ databases">
        <authorList>
            <person name="Kim H.J."/>
            <person name="Triplett B.A."/>
        </authorList>
    </citation>
    <scope>NUCLEOTIDE SEQUENCE [LARGE SCALE GENOMIC DNA]</scope>
    <source>
        <strain evidence="9">Kingella_eburonensis</strain>
    </source>
</reference>
<dbReference type="Pfam" id="PF13627">
    <property type="entry name" value="LptM_cons"/>
    <property type="match status" value="1"/>
</dbReference>
<reference evidence="8" key="1">
    <citation type="submission" date="2017-05" db="EMBL/GenBank/DDBJ databases">
        <authorList>
            <person name="Song R."/>
            <person name="Chenine A.L."/>
            <person name="Ruprecht R.M."/>
        </authorList>
    </citation>
    <scope>NUCLEOTIDE SEQUENCE</scope>
    <source>
        <strain evidence="8">Kingella_eburonensis</strain>
    </source>
</reference>
<reference evidence="10" key="2">
    <citation type="submission" date="2017-06" db="EMBL/GenBank/DDBJ databases">
        <authorList>
            <person name="Laurent S."/>
        </authorList>
    </citation>
    <scope>NUCLEOTIDE SEQUENCE [LARGE SCALE GENOMIC DNA]</scope>
</reference>
<dbReference type="GO" id="GO:0009279">
    <property type="term" value="C:cell outer membrane"/>
    <property type="evidence" value="ECO:0007669"/>
    <property type="project" value="UniProtKB-SubCell"/>
</dbReference>
<dbReference type="EMBL" id="FXUV02000087">
    <property type="protein sequence ID" value="SNB84364.1"/>
    <property type="molecule type" value="Genomic_DNA"/>
</dbReference>
<keyword evidence="4" id="KW-0564">Palmitate</keyword>
<sequence length="64" mass="7085">MKKIIALFICTTLAACGFKGNLYLPKENDKNQFDVIQTGIDFRKPNTAPQTASQPATSESQNHE</sequence>
<keyword evidence="2" id="KW-0732">Signal</keyword>
<feature type="region of interest" description="Disordered" evidence="7">
    <location>
        <begin position="40"/>
        <end position="64"/>
    </location>
</feature>
<evidence type="ECO:0000313" key="9">
    <source>
        <dbReference type="EMBL" id="SNB84364.1"/>
    </source>
</evidence>
<evidence type="ECO:0000256" key="5">
    <source>
        <dbReference type="ARBA" id="ARBA00023237"/>
    </source>
</evidence>
<evidence type="ECO:0008006" key="11">
    <source>
        <dbReference type="Google" id="ProtNLM"/>
    </source>
</evidence>
<keyword evidence="5" id="KW-0998">Cell outer membrane</keyword>
<keyword evidence="3" id="KW-0472">Membrane</keyword>
<dbReference type="EMBL" id="FXUV01000030">
    <property type="protein sequence ID" value="SMQ12762.1"/>
    <property type="molecule type" value="Genomic_DNA"/>
</dbReference>
<keyword evidence="6" id="KW-0449">Lipoprotein</keyword>
<dbReference type="PROSITE" id="PS51257">
    <property type="entry name" value="PROKAR_LIPOPROTEIN"/>
    <property type="match status" value="1"/>
</dbReference>
<evidence type="ECO:0000256" key="4">
    <source>
        <dbReference type="ARBA" id="ARBA00023139"/>
    </source>
</evidence>
<name>A0A238HHA6_9NEIS</name>
<dbReference type="InterPro" id="IPR032831">
    <property type="entry name" value="LptM_cons"/>
</dbReference>
<evidence type="ECO:0000256" key="7">
    <source>
        <dbReference type="SAM" id="MobiDB-lite"/>
    </source>
</evidence>
<gene>
    <name evidence="8" type="ORF">KEBURONENSIS_00338</name>
    <name evidence="9" type="ORF">KEBURONENSIS_00620</name>
</gene>
<evidence type="ECO:0000256" key="1">
    <source>
        <dbReference type="ARBA" id="ARBA00004459"/>
    </source>
</evidence>
<dbReference type="NCBIfam" id="NF047847">
    <property type="entry name" value="SS_mature_LptM"/>
    <property type="match status" value="1"/>
</dbReference>
<dbReference type="AlphaFoldDB" id="A0A238HHA6"/>
<keyword evidence="10" id="KW-1185">Reference proteome</keyword>
<dbReference type="RefSeq" id="WP_032138131.1">
    <property type="nucleotide sequence ID" value="NZ_CCNJ01000074.1"/>
</dbReference>
<evidence type="ECO:0000313" key="8">
    <source>
        <dbReference type="EMBL" id="SMQ12762.1"/>
    </source>
</evidence>
<proteinExistence type="predicted"/>
<evidence type="ECO:0000256" key="3">
    <source>
        <dbReference type="ARBA" id="ARBA00023136"/>
    </source>
</evidence>
<protein>
    <recommendedName>
        <fullName evidence="11">Lipoprotein</fullName>
    </recommendedName>
</protein>
<dbReference type="OrthoDB" id="8612217at2"/>
<evidence type="ECO:0000313" key="10">
    <source>
        <dbReference type="Proteomes" id="UP000215450"/>
    </source>
</evidence>
<dbReference type="Proteomes" id="UP000215450">
    <property type="component" value="Unassembled WGS sequence"/>
</dbReference>
<evidence type="ECO:0000256" key="6">
    <source>
        <dbReference type="ARBA" id="ARBA00023288"/>
    </source>
</evidence>
<feature type="compositionally biased region" description="Polar residues" evidence="7">
    <location>
        <begin position="47"/>
        <end position="64"/>
    </location>
</feature>
<dbReference type="STRING" id="1522312.GCA_900177895_00242"/>
<dbReference type="GeneID" id="83626799"/>